<name>A0ABU6YQ09_9FABA</name>
<evidence type="ECO:0000313" key="2">
    <source>
        <dbReference type="EMBL" id="MED6212025.1"/>
    </source>
</evidence>
<evidence type="ECO:0000313" key="3">
    <source>
        <dbReference type="Proteomes" id="UP001341840"/>
    </source>
</evidence>
<evidence type="ECO:0008006" key="4">
    <source>
        <dbReference type="Google" id="ProtNLM"/>
    </source>
</evidence>
<dbReference type="EMBL" id="JASCZI010242772">
    <property type="protein sequence ID" value="MED6212025.1"/>
    <property type="molecule type" value="Genomic_DNA"/>
</dbReference>
<proteinExistence type="predicted"/>
<keyword evidence="3" id="KW-1185">Reference proteome</keyword>
<feature type="signal peptide" evidence="1">
    <location>
        <begin position="1"/>
        <end position="18"/>
    </location>
</feature>
<feature type="chain" id="PRO_5045214993" description="Secreted protein" evidence="1">
    <location>
        <begin position="19"/>
        <end position="139"/>
    </location>
</feature>
<sequence>MTFPQLSVVASLASLAVASSSISVESRSAYTFPLATVPSSVLSSVPLVTRTELLPPLSPVKDLVPSPPAALLMVSLETLVVVDSPPLSLLFQELHLVSCSAHSNQLLQFLPLVRTSGFELMKLDMEGLNEFLEYWTLNI</sequence>
<evidence type="ECO:0000256" key="1">
    <source>
        <dbReference type="SAM" id="SignalP"/>
    </source>
</evidence>
<accession>A0ABU6YQ09</accession>
<keyword evidence="1" id="KW-0732">Signal</keyword>
<organism evidence="2 3">
    <name type="scientific">Stylosanthes scabra</name>
    <dbReference type="NCBI Taxonomy" id="79078"/>
    <lineage>
        <taxon>Eukaryota</taxon>
        <taxon>Viridiplantae</taxon>
        <taxon>Streptophyta</taxon>
        <taxon>Embryophyta</taxon>
        <taxon>Tracheophyta</taxon>
        <taxon>Spermatophyta</taxon>
        <taxon>Magnoliopsida</taxon>
        <taxon>eudicotyledons</taxon>
        <taxon>Gunneridae</taxon>
        <taxon>Pentapetalae</taxon>
        <taxon>rosids</taxon>
        <taxon>fabids</taxon>
        <taxon>Fabales</taxon>
        <taxon>Fabaceae</taxon>
        <taxon>Papilionoideae</taxon>
        <taxon>50 kb inversion clade</taxon>
        <taxon>dalbergioids sensu lato</taxon>
        <taxon>Dalbergieae</taxon>
        <taxon>Pterocarpus clade</taxon>
        <taxon>Stylosanthes</taxon>
    </lineage>
</organism>
<gene>
    <name evidence="2" type="ORF">PIB30_079218</name>
</gene>
<protein>
    <recommendedName>
        <fullName evidence="4">Secreted protein</fullName>
    </recommendedName>
</protein>
<comment type="caution">
    <text evidence="2">The sequence shown here is derived from an EMBL/GenBank/DDBJ whole genome shotgun (WGS) entry which is preliminary data.</text>
</comment>
<dbReference type="Proteomes" id="UP001341840">
    <property type="component" value="Unassembled WGS sequence"/>
</dbReference>
<reference evidence="2 3" key="1">
    <citation type="journal article" date="2023" name="Plants (Basel)">
        <title>Bridging the Gap: Combining Genomics and Transcriptomics Approaches to Understand Stylosanthes scabra, an Orphan Legume from the Brazilian Caatinga.</title>
        <authorList>
            <person name="Ferreira-Neto J.R.C."/>
            <person name="da Silva M.D."/>
            <person name="Binneck E."/>
            <person name="de Melo N.F."/>
            <person name="da Silva R.H."/>
            <person name="de Melo A.L.T.M."/>
            <person name="Pandolfi V."/>
            <person name="Bustamante F.O."/>
            <person name="Brasileiro-Vidal A.C."/>
            <person name="Benko-Iseppon A.M."/>
        </authorList>
    </citation>
    <scope>NUCLEOTIDE SEQUENCE [LARGE SCALE GENOMIC DNA]</scope>
    <source>
        <tissue evidence="2">Leaves</tissue>
    </source>
</reference>